<dbReference type="PANTHER" id="PTHR21561:SF25">
    <property type="entry name" value="OS03G0811500 PROTEIN"/>
    <property type="match status" value="1"/>
</dbReference>
<keyword evidence="2" id="KW-1185">Reference proteome</keyword>
<dbReference type="InterPro" id="IPR029523">
    <property type="entry name" value="INO80B/Ies2"/>
</dbReference>
<proteinExistence type="predicted"/>
<dbReference type="GO" id="GO:0006338">
    <property type="term" value="P:chromatin remodeling"/>
    <property type="evidence" value="ECO:0007669"/>
    <property type="project" value="InterPro"/>
</dbReference>
<dbReference type="EMBL" id="JADFTS010000005">
    <property type="protein sequence ID" value="KAF9605938.1"/>
    <property type="molecule type" value="Genomic_DNA"/>
</dbReference>
<name>A0A835HYZ3_9MAGN</name>
<evidence type="ECO:0000313" key="1">
    <source>
        <dbReference type="EMBL" id="KAF9605938.1"/>
    </source>
</evidence>
<evidence type="ECO:0000313" key="2">
    <source>
        <dbReference type="Proteomes" id="UP000631114"/>
    </source>
</evidence>
<comment type="caution">
    <text evidence="1">The sequence shown here is derived from an EMBL/GenBank/DDBJ whole genome shotgun (WGS) entry which is preliminary data.</text>
</comment>
<gene>
    <name evidence="1" type="ORF">IFM89_021086</name>
</gene>
<protein>
    <submittedName>
        <fullName evidence="1">Uncharacterized protein</fullName>
    </submittedName>
</protein>
<reference evidence="1 2" key="1">
    <citation type="submission" date="2020-10" db="EMBL/GenBank/DDBJ databases">
        <title>The Coptis chinensis genome and diversification of protoberbering-type alkaloids.</title>
        <authorList>
            <person name="Wang B."/>
            <person name="Shu S."/>
            <person name="Song C."/>
            <person name="Liu Y."/>
        </authorList>
    </citation>
    <scope>NUCLEOTIDE SEQUENCE [LARGE SCALE GENOMIC DNA]</scope>
    <source>
        <strain evidence="1">HL-2020</strain>
        <tissue evidence="1">Leaf</tissue>
    </source>
</reference>
<sequence>MYHTCSATGCVEALIRLPESQLLCLAVCVVFLSIKTLVGCVGSRSYSGEVTVRRKRSKTSRWPLSEPFPVSHDVLSLPSMPMSHILRNVSSNENNGCNTGPHKKEFNINQCVLNFSCAGQMSTVGDLDKRLHRIIGNLHLQLEKFGANIDNTMTGDCRTSGYSDGLVNEYKLRKVKLRVGDITRTIHTNSAEDGTCAGELKPSCSLDA</sequence>
<organism evidence="1 2">
    <name type="scientific">Coptis chinensis</name>
    <dbReference type="NCBI Taxonomy" id="261450"/>
    <lineage>
        <taxon>Eukaryota</taxon>
        <taxon>Viridiplantae</taxon>
        <taxon>Streptophyta</taxon>
        <taxon>Embryophyta</taxon>
        <taxon>Tracheophyta</taxon>
        <taxon>Spermatophyta</taxon>
        <taxon>Magnoliopsida</taxon>
        <taxon>Ranunculales</taxon>
        <taxon>Ranunculaceae</taxon>
        <taxon>Coptidoideae</taxon>
        <taxon>Coptis</taxon>
    </lineage>
</organism>
<dbReference type="Proteomes" id="UP000631114">
    <property type="component" value="Unassembled WGS sequence"/>
</dbReference>
<dbReference type="AlphaFoldDB" id="A0A835HYZ3"/>
<dbReference type="PANTHER" id="PTHR21561">
    <property type="entry name" value="INO80 COMPLEX SUBUNIT B"/>
    <property type="match status" value="1"/>
</dbReference>
<accession>A0A835HYZ3</accession>
<dbReference type="GO" id="GO:0031011">
    <property type="term" value="C:Ino80 complex"/>
    <property type="evidence" value="ECO:0007669"/>
    <property type="project" value="InterPro"/>
</dbReference>